<sequence length="160" mass="17692">MVQLDVLNSLKMLKVLSRQVFKLTTVGVGASLILAWGAMMVMAGAGSDRLNPGEVLRPGEYLASTNGVYFLRLQSDGNLVVYERRGGQEFPLWSSKTNNRAVERLVMQNDGNLVLYSPGQSPLWSSGTVGRRESFVVMQNDGNLVIYLPGDPIWSSRTRR</sequence>
<evidence type="ECO:0000313" key="3">
    <source>
        <dbReference type="EMBL" id="MDS3861118.1"/>
    </source>
</evidence>
<dbReference type="Gene3D" id="2.90.10.10">
    <property type="entry name" value="Bulb-type lectin domain"/>
    <property type="match status" value="2"/>
</dbReference>
<dbReference type="SMART" id="SM00108">
    <property type="entry name" value="B_lectin"/>
    <property type="match status" value="1"/>
</dbReference>
<keyword evidence="1" id="KW-0472">Membrane</keyword>
<dbReference type="PROSITE" id="PS50927">
    <property type="entry name" value="BULB_LECTIN"/>
    <property type="match status" value="1"/>
</dbReference>
<feature type="transmembrane region" description="Helical" evidence="1">
    <location>
        <begin position="20"/>
        <end position="41"/>
    </location>
</feature>
<dbReference type="RefSeq" id="WP_322878372.1">
    <property type="nucleotide sequence ID" value="NZ_JAVMIP010000009.1"/>
</dbReference>
<evidence type="ECO:0000313" key="4">
    <source>
        <dbReference type="Proteomes" id="UP001268256"/>
    </source>
</evidence>
<evidence type="ECO:0000256" key="1">
    <source>
        <dbReference type="SAM" id="Phobius"/>
    </source>
</evidence>
<dbReference type="InterPro" id="IPR036426">
    <property type="entry name" value="Bulb-type_lectin_dom_sf"/>
</dbReference>
<protein>
    <recommendedName>
        <fullName evidence="2">Bulb-type lectin domain-containing protein</fullName>
    </recommendedName>
</protein>
<dbReference type="InterPro" id="IPR001480">
    <property type="entry name" value="Bulb-type_lectin_dom"/>
</dbReference>
<dbReference type="CDD" id="cd00028">
    <property type="entry name" value="B_lectin"/>
    <property type="match status" value="1"/>
</dbReference>
<reference evidence="4" key="1">
    <citation type="submission" date="2023-07" db="EMBL/GenBank/DDBJ databases">
        <authorList>
            <person name="Luz R."/>
            <person name="Cordeiro R."/>
            <person name="Fonseca A."/>
            <person name="Goncalves V."/>
        </authorList>
    </citation>
    <scope>NUCLEOTIDE SEQUENCE [LARGE SCALE GENOMIC DNA]</scope>
    <source>
        <strain evidence="4">BACA0444</strain>
    </source>
</reference>
<keyword evidence="1" id="KW-0812">Transmembrane</keyword>
<dbReference type="AlphaFoldDB" id="A0AAE4JXJ4"/>
<name>A0AAE4JXJ4_9CYAN</name>
<evidence type="ECO:0000259" key="2">
    <source>
        <dbReference type="PROSITE" id="PS50927"/>
    </source>
</evidence>
<keyword evidence="1" id="KW-1133">Transmembrane helix</keyword>
<gene>
    <name evidence="3" type="ORF">RIF25_09900</name>
</gene>
<feature type="domain" description="Bulb-type lectin" evidence="2">
    <location>
        <begin position="47"/>
        <end position="159"/>
    </location>
</feature>
<dbReference type="Proteomes" id="UP001268256">
    <property type="component" value="Unassembled WGS sequence"/>
</dbReference>
<organism evidence="3 4">
    <name type="scientific">Pseudocalidococcus azoricus BACA0444</name>
    <dbReference type="NCBI Taxonomy" id="2918990"/>
    <lineage>
        <taxon>Bacteria</taxon>
        <taxon>Bacillati</taxon>
        <taxon>Cyanobacteriota</taxon>
        <taxon>Cyanophyceae</taxon>
        <taxon>Acaryochloridales</taxon>
        <taxon>Thermosynechococcaceae</taxon>
        <taxon>Pseudocalidococcus</taxon>
        <taxon>Pseudocalidococcus azoricus</taxon>
    </lineage>
</organism>
<proteinExistence type="predicted"/>
<dbReference type="SUPFAM" id="SSF51110">
    <property type="entry name" value="alpha-D-mannose-specific plant lectins"/>
    <property type="match status" value="1"/>
</dbReference>
<keyword evidence="4" id="KW-1185">Reference proteome</keyword>
<accession>A0AAE4JXJ4</accession>
<dbReference type="EMBL" id="JAVMIP010000009">
    <property type="protein sequence ID" value="MDS3861118.1"/>
    <property type="molecule type" value="Genomic_DNA"/>
</dbReference>
<comment type="caution">
    <text evidence="3">The sequence shown here is derived from an EMBL/GenBank/DDBJ whole genome shotgun (WGS) entry which is preliminary data.</text>
</comment>